<dbReference type="PANTHER" id="PTHR30266">
    <property type="entry name" value="MECHANOSENSITIVE CHANNEL MSCL"/>
    <property type="match status" value="1"/>
</dbReference>
<accession>A0ABY4P991</accession>
<dbReference type="Gene3D" id="1.10.1200.120">
    <property type="entry name" value="Large-conductance mechanosensitive channel, MscL, domain 1"/>
    <property type="match status" value="1"/>
</dbReference>
<dbReference type="Pfam" id="PF01741">
    <property type="entry name" value="MscL"/>
    <property type="match status" value="1"/>
</dbReference>
<comment type="subunit">
    <text evidence="9">Homopentamer.</text>
</comment>
<evidence type="ECO:0000256" key="7">
    <source>
        <dbReference type="ARBA" id="ARBA00023136"/>
    </source>
</evidence>
<comment type="subcellular location">
    <subcellularLocation>
        <location evidence="9">Cell membrane</location>
        <topology evidence="9">Multi-pass membrane protein</topology>
    </subcellularLocation>
    <subcellularLocation>
        <location evidence="1">Membrane</location>
        <topology evidence="1">Multi-pass membrane protein</topology>
    </subcellularLocation>
</comment>
<comment type="caution">
    <text evidence="9">Lacks conserved residue(s) required for the propagation of feature annotation.</text>
</comment>
<keyword evidence="8 9" id="KW-0407">Ion channel</keyword>
<organism evidence="10 11">
    <name type="scientific">Bombilactobacillus folatiphilus</name>
    <dbReference type="NCBI Taxonomy" id="2923362"/>
    <lineage>
        <taxon>Bacteria</taxon>
        <taxon>Bacillati</taxon>
        <taxon>Bacillota</taxon>
        <taxon>Bacilli</taxon>
        <taxon>Lactobacillales</taxon>
        <taxon>Lactobacillaceae</taxon>
        <taxon>Bombilactobacillus</taxon>
    </lineage>
</organism>
<protein>
    <recommendedName>
        <fullName evidence="9">Large-conductance mechanosensitive channel</fullName>
    </recommendedName>
</protein>
<comment type="function">
    <text evidence="9">Channel that opens in response to stretch forces in the membrane lipid bilayer. May participate in the regulation of osmotic pressure changes within the cell.</text>
</comment>
<dbReference type="RefSeq" id="WP_249514579.1">
    <property type="nucleotide sequence ID" value="NZ_CP093366.1"/>
</dbReference>
<evidence type="ECO:0000313" key="11">
    <source>
        <dbReference type="Proteomes" id="UP000831495"/>
    </source>
</evidence>
<keyword evidence="4 9" id="KW-0812">Transmembrane</keyword>
<evidence type="ECO:0000256" key="3">
    <source>
        <dbReference type="ARBA" id="ARBA00022475"/>
    </source>
</evidence>
<evidence type="ECO:0000256" key="2">
    <source>
        <dbReference type="ARBA" id="ARBA00022448"/>
    </source>
</evidence>
<dbReference type="NCBIfam" id="TIGR00220">
    <property type="entry name" value="mscL"/>
    <property type="match status" value="1"/>
</dbReference>
<keyword evidence="11" id="KW-1185">Reference proteome</keyword>
<evidence type="ECO:0000256" key="5">
    <source>
        <dbReference type="ARBA" id="ARBA00022989"/>
    </source>
</evidence>
<gene>
    <name evidence="9 10" type="primary">mscL</name>
    <name evidence="10" type="ORF">MOO45_01040</name>
</gene>
<dbReference type="PRINTS" id="PR01264">
    <property type="entry name" value="MECHCHANNEL"/>
</dbReference>
<reference evidence="10" key="1">
    <citation type="journal article" date="2022" name="Int. J. Syst. Evol. Microbiol.">
        <title>Apilactobacillus apisilvae sp. nov., Nicolia spurrieriana gen. nov. sp. nov., Bombilactobacillus folatiphilus sp. nov. and Bombilactobacillus thymidiniphilus sp. nov., four new lactic acid bacterial isolates from stingless bees Tetragonula carbonaria and Austroplebeia australis.</title>
        <authorList>
            <person name="Oliphant S.A."/>
            <person name="Watson-Haigh N.S."/>
            <person name="Sumby K.M."/>
            <person name="Gardner J."/>
            <person name="Groom S."/>
            <person name="Jiranek V."/>
        </authorList>
    </citation>
    <scope>NUCLEOTIDE SEQUENCE</scope>
    <source>
        <strain evidence="10">SG4_D2</strain>
    </source>
</reference>
<keyword evidence="7 9" id="KW-0472">Membrane</keyword>
<evidence type="ECO:0000256" key="1">
    <source>
        <dbReference type="ARBA" id="ARBA00004141"/>
    </source>
</evidence>
<keyword evidence="6 9" id="KW-0406">Ion transport</keyword>
<name>A0ABY4P991_9LACO</name>
<evidence type="ECO:0000256" key="8">
    <source>
        <dbReference type="ARBA" id="ARBA00023303"/>
    </source>
</evidence>
<dbReference type="HAMAP" id="MF_00115">
    <property type="entry name" value="MscL"/>
    <property type="match status" value="1"/>
</dbReference>
<keyword evidence="2 9" id="KW-0813">Transport</keyword>
<comment type="similarity">
    <text evidence="9">Belongs to the MscL family.</text>
</comment>
<dbReference type="InterPro" id="IPR036019">
    <property type="entry name" value="MscL_channel"/>
</dbReference>
<evidence type="ECO:0000256" key="9">
    <source>
        <dbReference type="HAMAP-Rule" id="MF_00115"/>
    </source>
</evidence>
<evidence type="ECO:0000256" key="6">
    <source>
        <dbReference type="ARBA" id="ARBA00023065"/>
    </source>
</evidence>
<keyword evidence="5 9" id="KW-1133">Transmembrane helix</keyword>
<keyword evidence="3 9" id="KW-1003">Cell membrane</keyword>
<dbReference type="SUPFAM" id="SSF81330">
    <property type="entry name" value="Gated mechanosensitive channel"/>
    <property type="match status" value="1"/>
</dbReference>
<dbReference type="Proteomes" id="UP000831495">
    <property type="component" value="Chromosome"/>
</dbReference>
<sequence length="123" mass="13816">MWQEFKDFISHGNVVDLAIGVIIGGAFQNIVGALTKYILNPFIGLFLGRIDLSQIKLGMFRIGDFLNSIIEFLIIAVVVFFIVKALNVIKKPQVEDTPTPSNEELSVQYLADIKDLLQKQIKH</sequence>
<evidence type="ECO:0000256" key="4">
    <source>
        <dbReference type="ARBA" id="ARBA00022692"/>
    </source>
</evidence>
<dbReference type="InterPro" id="IPR037673">
    <property type="entry name" value="MSC/AndL"/>
</dbReference>
<evidence type="ECO:0000313" key="10">
    <source>
        <dbReference type="EMBL" id="UQS82310.1"/>
    </source>
</evidence>
<dbReference type="PANTHER" id="PTHR30266:SF2">
    <property type="entry name" value="LARGE-CONDUCTANCE MECHANOSENSITIVE CHANNEL"/>
    <property type="match status" value="1"/>
</dbReference>
<feature type="transmembrane region" description="Helical" evidence="9">
    <location>
        <begin position="65"/>
        <end position="83"/>
    </location>
</feature>
<dbReference type="EMBL" id="CP093366">
    <property type="protein sequence ID" value="UQS82310.1"/>
    <property type="molecule type" value="Genomic_DNA"/>
</dbReference>
<dbReference type="InterPro" id="IPR001185">
    <property type="entry name" value="MS_channel"/>
</dbReference>
<proteinExistence type="inferred from homology"/>